<evidence type="ECO:0000256" key="2">
    <source>
        <dbReference type="SAM" id="Phobius"/>
    </source>
</evidence>
<feature type="region of interest" description="Disordered" evidence="1">
    <location>
        <begin position="114"/>
        <end position="182"/>
    </location>
</feature>
<feature type="compositionally biased region" description="Basic residues" evidence="1">
    <location>
        <begin position="69"/>
        <end position="84"/>
    </location>
</feature>
<keyword evidence="4" id="KW-1185">Reference proteome</keyword>
<reference evidence="5" key="1">
    <citation type="submission" date="2016-04" db="UniProtKB">
        <authorList>
            <consortium name="WormBaseParasite"/>
        </authorList>
    </citation>
    <scope>IDENTIFICATION</scope>
</reference>
<evidence type="ECO:0000313" key="4">
    <source>
        <dbReference type="Proteomes" id="UP000276776"/>
    </source>
</evidence>
<reference evidence="3 4" key="2">
    <citation type="submission" date="2018-11" db="EMBL/GenBank/DDBJ databases">
        <authorList>
            <consortium name="Pathogen Informatics"/>
        </authorList>
    </citation>
    <scope>NUCLEOTIDE SEQUENCE [LARGE SCALE GENOMIC DNA]</scope>
</reference>
<keyword evidence="2" id="KW-1133">Transmembrane helix</keyword>
<accession>A0A158RBR3</accession>
<name>A0A158RBR3_THECL</name>
<keyword evidence="2" id="KW-0812">Transmembrane</keyword>
<gene>
    <name evidence="3" type="ORF">TCLT_LOCUS5340</name>
</gene>
<evidence type="ECO:0000256" key="1">
    <source>
        <dbReference type="SAM" id="MobiDB-lite"/>
    </source>
</evidence>
<organism evidence="5">
    <name type="scientific">Thelazia callipaeda</name>
    <name type="common">Oriental eyeworm</name>
    <name type="synonym">Parasitic nematode</name>
    <dbReference type="NCBI Taxonomy" id="103827"/>
    <lineage>
        <taxon>Eukaryota</taxon>
        <taxon>Metazoa</taxon>
        <taxon>Ecdysozoa</taxon>
        <taxon>Nematoda</taxon>
        <taxon>Chromadorea</taxon>
        <taxon>Rhabditida</taxon>
        <taxon>Spirurina</taxon>
        <taxon>Spiruromorpha</taxon>
        <taxon>Thelazioidea</taxon>
        <taxon>Thelaziidae</taxon>
        <taxon>Thelazia</taxon>
    </lineage>
</organism>
<dbReference type="AlphaFoldDB" id="A0A158RBR3"/>
<dbReference type="OrthoDB" id="5846878at2759"/>
<sequence length="297" mass="34290">MVKEIAGSGYKIVVTIDFLTASVFWALLRFLGENMTKAQAIPSFRSLRRAWRGFRPEVLELLKQSLVKSKKSKRVKPNVRKSRNSRNSNNNRIPRNRRTPVICRSPIYLRSCANRVNPINPPSSTEHRDSNEHNTHCTRGSNKHNTHRTRRSSNKHNTHCTRGSNNEATLKKSETSSKVQDTVKPKTIGYPLFCPYCDGNLRAIDKHREDGKFALQCRNRKCLKFLGLTSPENKRLLHTSHLSEYGWYMSNPVKHAYRIIRDDEYPPDCKRRVPTPIIENGHLMIHILGQKALVQML</sequence>
<protein>
    <submittedName>
        <fullName evidence="5">Restriction endonuclease</fullName>
    </submittedName>
</protein>
<dbReference type="WBParaSite" id="TCLT_0000535101-mRNA-1">
    <property type="protein sequence ID" value="TCLT_0000535101-mRNA-1"/>
    <property type="gene ID" value="TCLT_0000535101"/>
</dbReference>
<evidence type="ECO:0000313" key="5">
    <source>
        <dbReference type="WBParaSite" id="TCLT_0000535101-mRNA-1"/>
    </source>
</evidence>
<evidence type="ECO:0000313" key="3">
    <source>
        <dbReference type="EMBL" id="VDN02570.1"/>
    </source>
</evidence>
<feature type="region of interest" description="Disordered" evidence="1">
    <location>
        <begin position="69"/>
        <end position="99"/>
    </location>
</feature>
<dbReference type="Proteomes" id="UP000276776">
    <property type="component" value="Unassembled WGS sequence"/>
</dbReference>
<feature type="compositionally biased region" description="Basic and acidic residues" evidence="1">
    <location>
        <begin position="125"/>
        <end position="135"/>
    </location>
</feature>
<keyword evidence="2" id="KW-0472">Membrane</keyword>
<feature type="compositionally biased region" description="Basic residues" evidence="1">
    <location>
        <begin position="141"/>
        <end position="159"/>
    </location>
</feature>
<feature type="transmembrane region" description="Helical" evidence="2">
    <location>
        <begin position="12"/>
        <end position="31"/>
    </location>
</feature>
<dbReference type="EMBL" id="UYYF01004334">
    <property type="protein sequence ID" value="VDN02570.1"/>
    <property type="molecule type" value="Genomic_DNA"/>
</dbReference>
<proteinExistence type="predicted"/>